<dbReference type="Proteomes" id="UP000002173">
    <property type="component" value="Unassembled WGS sequence"/>
</dbReference>
<comment type="caution">
    <text evidence="2">The sequence shown here is derived from an EMBL/GenBank/DDBJ whole genome shotgun (WGS) entry which is preliminary data.</text>
</comment>
<dbReference type="EMBL" id="AAXT01000006">
    <property type="protein sequence ID" value="EDO05120.1"/>
    <property type="molecule type" value="Genomic_DNA"/>
</dbReference>
<feature type="region of interest" description="Disordered" evidence="1">
    <location>
        <begin position="511"/>
        <end position="545"/>
    </location>
</feature>
<gene>
    <name evidence="2" type="ORF">BBOV_I000260</name>
</gene>
<reference evidence="3" key="3">
    <citation type="journal article" date="2021" name="Int. J. Parasitol.">
        <title>Comparative analysis of gene expression between Babesia bovis blood stages and kinetes allowed by improved genome annotation.</title>
        <authorList>
            <person name="Ueti M.W."/>
            <person name="Johnson W.C."/>
            <person name="Kappmeyer L.S."/>
            <person name="Herndon D.R."/>
            <person name="Mousel M.R."/>
            <person name="Reif K.E."/>
            <person name="Taus N.S."/>
            <person name="Ifeonu O.O."/>
            <person name="Silva J.C."/>
            <person name="Suarez C.E."/>
            <person name="Brayton K.A."/>
        </authorList>
    </citation>
    <scope>NUCLEOTIDE SEQUENCE [LARGE SCALE GENOMIC DNA]</scope>
</reference>
<dbReference type="RefSeq" id="XP_001608688.1">
    <property type="nucleotide sequence ID" value="XM_001608638.1"/>
</dbReference>
<dbReference type="KEGG" id="bbo:BBOV_I000260"/>
<keyword evidence="3" id="KW-1185">Reference proteome</keyword>
<dbReference type="AlphaFoldDB" id="A7AX47"/>
<dbReference type="InterPro" id="IPR013041">
    <property type="entry name" value="Clathrin_app_Ig-like_sf"/>
</dbReference>
<organism evidence="2 3">
    <name type="scientific">Babesia bovis</name>
    <dbReference type="NCBI Taxonomy" id="5865"/>
    <lineage>
        <taxon>Eukaryota</taxon>
        <taxon>Sar</taxon>
        <taxon>Alveolata</taxon>
        <taxon>Apicomplexa</taxon>
        <taxon>Aconoidasida</taxon>
        <taxon>Piroplasmida</taxon>
        <taxon>Babesiidae</taxon>
        <taxon>Babesia</taxon>
    </lineage>
</organism>
<dbReference type="OMA" id="QCANEDA"/>
<dbReference type="Gene3D" id="2.60.40.1230">
    <property type="match status" value="1"/>
</dbReference>
<accession>A7AX47</accession>
<protein>
    <submittedName>
        <fullName evidence="2">Uncharacterized protein</fullName>
    </submittedName>
</protein>
<name>A7AX47_BABBO</name>
<dbReference type="SUPFAM" id="SSF49348">
    <property type="entry name" value="Clathrin adaptor appendage domain"/>
    <property type="match status" value="1"/>
</dbReference>
<reference evidence="3" key="2">
    <citation type="journal article" date="2020" name="Data Brief">
        <title>Transcriptome dataset of Babesia bovis life stages within vertebrate and invertebrate hosts.</title>
        <authorList>
            <person name="Ueti M.W."/>
            <person name="Johnson W.C."/>
            <person name="Kappmeyer L.S."/>
            <person name="Herndon D.R."/>
            <person name="Mousel M.R."/>
            <person name="Reif K.E."/>
            <person name="Taus N.S."/>
            <person name="Ifeonu O.O."/>
            <person name="Silva J.C."/>
            <person name="Suarez C.E."/>
            <person name="Brayton K.A."/>
        </authorList>
    </citation>
    <scope>NUCLEOTIDE SEQUENCE [LARGE SCALE GENOMIC DNA]</scope>
</reference>
<dbReference type="eggNOG" id="ENOG502TN5B">
    <property type="taxonomic scope" value="Eukaryota"/>
</dbReference>
<sequence>MDNRMETDAFYSLRNHIRYMFHRSPQAKNAIHYDSKVLRMKFNSILSNRGNEASKILASDLVNICSRHNIKKCLKLCSCSLRDRTVSPTSKINAMQLVVIIALSNDYNAYLVARSKVLEIVARIGDQRDSPSRKSLLGGWNNAVQLSKCINYANAIIETLSKIEVFDLTLHQSLPFGVMCLLSQCNQLRLQQLAIGSVPLNHLTSNRKPSDGGSYSGSARENYDSAVPKSYRTRVKGLEFTVSKIQDEMEDLGVLVDDDSPGILPERAPTVENRLIELVSNLCYLRGEASNLLNEMIDADECNMNANLTALIGQIKNLEVQCRSGYLDKDAYADTRALNLTFNHLERTDNYHDEFHTTVDRLDLPYISNKHDETSSMHSFKSIVTYATNKSKKPGNSSNNMLSPVPLRIAPCSSDTTSMRISNFSVEANVSSFENNSTSMDTGLLNRSEAEYNDCHSLETPNSFQFYDSSLTTSNVDSSLVSNTAEVSTNPSVYDSPYHLDASEAVSALGRAGSPDMKAPTGDPSPDCDTAANGPSTPKNTKDGLCDVGVGRADYRHGDSNTADSRVADVLAPYSDIKDGNQSRMRDVSALPFSKHTPLSRVFNIDILNEEADTEDDNSNSDSSNAPLSNLSAIRDIVLLRATDIYNDDDVSVVFRQDLVSEDQGEVLVCELVLTNKGDDTIEQLQFDFLNFENFPIHLLLLPMPCDVNVVSPKDSMEIRFKLYTLAPFIGLPKVTIHTKFGANKIERSYTLFLPVPISSFLFPELCEDVGCLVALKKQSKCYFFARNAVEFDAAAKLVTLGGHLTSFQIESEPRSHYLMATFSQHLHDNRGGNATKHRVLIKLECSSEPKSFSMYVYSDSERLAGAVAQLYRYLLHNKASGSV</sequence>
<proteinExistence type="predicted"/>
<dbReference type="InParanoid" id="A7AX47"/>
<dbReference type="VEuPathDB" id="PiroplasmaDB:BBOV_I000260"/>
<dbReference type="GeneID" id="5476891"/>
<evidence type="ECO:0000256" key="1">
    <source>
        <dbReference type="SAM" id="MobiDB-lite"/>
    </source>
</evidence>
<reference evidence="2 3" key="1">
    <citation type="journal article" date="2007" name="PLoS Pathog.">
        <title>Genome sequence of Babesia bovis and comparative analysis of apicomplexan hemoprotozoa.</title>
        <authorList>
            <person name="Brayton K.A."/>
            <person name="Lau A.O.T."/>
            <person name="Herndon D.R."/>
            <person name="Hannick L."/>
            <person name="Kappmeyer L.S."/>
            <person name="Berens S.J."/>
            <person name="Bidwell S.L."/>
            <person name="Brown W.C."/>
            <person name="Crabtree J."/>
            <person name="Fadrosh D."/>
            <person name="Feldblum T."/>
            <person name="Forberger H.A."/>
            <person name="Haas B.J."/>
            <person name="Howell J.M."/>
            <person name="Khouri H."/>
            <person name="Koo H."/>
            <person name="Mann D.J."/>
            <person name="Norimine J."/>
            <person name="Paulsen I.T."/>
            <person name="Radune D."/>
            <person name="Ren Q."/>
            <person name="Smith R.K. Jr."/>
            <person name="Suarez C.E."/>
            <person name="White O."/>
            <person name="Wortman J.R."/>
            <person name="Knowles D.P. Jr."/>
            <person name="McElwain T.F."/>
            <person name="Nene V.M."/>
        </authorList>
    </citation>
    <scope>NUCLEOTIDE SEQUENCE [LARGE SCALE GENOMIC DNA]</scope>
    <source>
        <strain evidence="2">T2Bo</strain>
    </source>
</reference>
<dbReference type="STRING" id="5865.A7AX47"/>
<evidence type="ECO:0000313" key="2">
    <source>
        <dbReference type="EMBL" id="EDO05120.1"/>
    </source>
</evidence>
<evidence type="ECO:0000313" key="3">
    <source>
        <dbReference type="Proteomes" id="UP000002173"/>
    </source>
</evidence>